<dbReference type="CDD" id="cd14498">
    <property type="entry name" value="DSP"/>
    <property type="match status" value="1"/>
</dbReference>
<dbReference type="InterPro" id="IPR016130">
    <property type="entry name" value="Tyr_Pase_AS"/>
</dbReference>
<evidence type="ECO:0000256" key="1">
    <source>
        <dbReference type="ARBA" id="ARBA00008601"/>
    </source>
</evidence>
<dbReference type="SMART" id="SM00195">
    <property type="entry name" value="DSPc"/>
    <property type="match status" value="1"/>
</dbReference>
<evidence type="ECO:0000256" key="3">
    <source>
        <dbReference type="ARBA" id="ARBA00022801"/>
    </source>
</evidence>
<evidence type="ECO:0000313" key="7">
    <source>
        <dbReference type="EMBL" id="KXS18967.1"/>
    </source>
</evidence>
<dbReference type="GO" id="GO:0017017">
    <property type="term" value="F:MAP kinase tyrosine/serine/threonine phosphatase activity"/>
    <property type="evidence" value="ECO:0007669"/>
    <property type="project" value="TreeGrafter"/>
</dbReference>
<accession>A0A139AQD6</accession>
<dbReference type="InterPro" id="IPR000387">
    <property type="entry name" value="Tyr_Pase_dom"/>
</dbReference>
<dbReference type="OMA" id="CWTGASE"/>
<sequence length="241" mass="26503">MLSWLKRSSSSSKKPKGPGPFQVVPNVFIGSVLAANDRELLRLAGITHILNLTGPVSATDPTPRYPDAFPGEFQYDNICLPDEVDQLIRPHFERAHAFIDRALKGGGRVLVHCEAGISRSAAFLASWLMRRRGMVLRQSLAVIKAVKPDIGPNAGFFAQLYNYELELSQKGVLPASEVPSIGLKEYLLTQMLEGPAQGLDKALVEQALIANQLDPNRTLEALLALQEDTKRGIGKKFSFKR</sequence>
<dbReference type="Gene3D" id="3.90.190.10">
    <property type="entry name" value="Protein tyrosine phosphatase superfamily"/>
    <property type="match status" value="1"/>
</dbReference>
<dbReference type="PANTHER" id="PTHR10159:SF519">
    <property type="entry name" value="DUAL SPECIFICITY PROTEIN PHOSPHATASE MPK3"/>
    <property type="match status" value="1"/>
</dbReference>
<evidence type="ECO:0000256" key="2">
    <source>
        <dbReference type="ARBA" id="ARBA00013064"/>
    </source>
</evidence>
<dbReference type="GO" id="GO:0033550">
    <property type="term" value="F:MAP kinase tyrosine phosphatase activity"/>
    <property type="evidence" value="ECO:0007669"/>
    <property type="project" value="TreeGrafter"/>
</dbReference>
<dbReference type="EMBL" id="KQ965740">
    <property type="protein sequence ID" value="KXS18967.1"/>
    <property type="molecule type" value="Genomic_DNA"/>
</dbReference>
<dbReference type="InterPro" id="IPR020422">
    <property type="entry name" value="TYR_PHOSPHATASE_DUAL_dom"/>
</dbReference>
<gene>
    <name evidence="7" type="ORF">M427DRAFT_53437</name>
</gene>
<dbReference type="InterPro" id="IPR000340">
    <property type="entry name" value="Dual-sp_phosphatase_cat-dom"/>
</dbReference>
<dbReference type="PANTHER" id="PTHR10159">
    <property type="entry name" value="DUAL SPECIFICITY PROTEIN PHOSPHATASE"/>
    <property type="match status" value="1"/>
</dbReference>
<feature type="domain" description="Tyrosine specific protein phosphatases" evidence="6">
    <location>
        <begin position="89"/>
        <end position="150"/>
    </location>
</feature>
<dbReference type="EC" id="3.1.3.48" evidence="2"/>
<evidence type="ECO:0000256" key="4">
    <source>
        <dbReference type="ARBA" id="ARBA00022912"/>
    </source>
</evidence>
<evidence type="ECO:0000259" key="6">
    <source>
        <dbReference type="PROSITE" id="PS50056"/>
    </source>
</evidence>
<keyword evidence="4" id="KW-0904">Protein phosphatase</keyword>
<keyword evidence="8" id="KW-1185">Reference proteome</keyword>
<dbReference type="GO" id="GO:0005737">
    <property type="term" value="C:cytoplasm"/>
    <property type="evidence" value="ECO:0007669"/>
    <property type="project" value="TreeGrafter"/>
</dbReference>
<protein>
    <recommendedName>
        <fullName evidence="2">protein-tyrosine-phosphatase</fullName>
        <ecNumber evidence="2">3.1.3.48</ecNumber>
    </recommendedName>
</protein>
<evidence type="ECO:0000313" key="8">
    <source>
        <dbReference type="Proteomes" id="UP000070544"/>
    </source>
</evidence>
<dbReference type="STRING" id="1344416.A0A139AQD6"/>
<dbReference type="InterPro" id="IPR029021">
    <property type="entry name" value="Prot-tyrosine_phosphatase-like"/>
</dbReference>
<organism evidence="7 8">
    <name type="scientific">Gonapodya prolifera (strain JEL478)</name>
    <name type="common">Monoblepharis prolifera</name>
    <dbReference type="NCBI Taxonomy" id="1344416"/>
    <lineage>
        <taxon>Eukaryota</taxon>
        <taxon>Fungi</taxon>
        <taxon>Fungi incertae sedis</taxon>
        <taxon>Chytridiomycota</taxon>
        <taxon>Chytridiomycota incertae sedis</taxon>
        <taxon>Monoblepharidomycetes</taxon>
        <taxon>Monoblepharidales</taxon>
        <taxon>Gonapodyaceae</taxon>
        <taxon>Gonapodya</taxon>
    </lineage>
</organism>
<name>A0A139AQD6_GONPJ</name>
<dbReference type="PROSITE" id="PS50054">
    <property type="entry name" value="TYR_PHOSPHATASE_DUAL"/>
    <property type="match status" value="1"/>
</dbReference>
<dbReference type="Proteomes" id="UP000070544">
    <property type="component" value="Unassembled WGS sequence"/>
</dbReference>
<dbReference type="OrthoDB" id="273181at2759"/>
<dbReference type="GO" id="GO:0043409">
    <property type="term" value="P:negative regulation of MAPK cascade"/>
    <property type="evidence" value="ECO:0007669"/>
    <property type="project" value="TreeGrafter"/>
</dbReference>
<dbReference type="PROSITE" id="PS50056">
    <property type="entry name" value="TYR_PHOSPHATASE_2"/>
    <property type="match status" value="1"/>
</dbReference>
<dbReference type="PROSITE" id="PS00383">
    <property type="entry name" value="TYR_PHOSPHATASE_1"/>
    <property type="match status" value="1"/>
</dbReference>
<reference evidence="7 8" key="1">
    <citation type="journal article" date="2015" name="Genome Biol. Evol.">
        <title>Phylogenomic analyses indicate that early fungi evolved digesting cell walls of algal ancestors of land plants.</title>
        <authorList>
            <person name="Chang Y."/>
            <person name="Wang S."/>
            <person name="Sekimoto S."/>
            <person name="Aerts A.L."/>
            <person name="Choi C."/>
            <person name="Clum A."/>
            <person name="LaButti K.M."/>
            <person name="Lindquist E.A."/>
            <person name="Yee Ngan C."/>
            <person name="Ohm R.A."/>
            <person name="Salamov A.A."/>
            <person name="Grigoriev I.V."/>
            <person name="Spatafora J.W."/>
            <person name="Berbee M.L."/>
        </authorList>
    </citation>
    <scope>NUCLEOTIDE SEQUENCE [LARGE SCALE GENOMIC DNA]</scope>
    <source>
        <strain evidence="7 8">JEL478</strain>
    </source>
</reference>
<proteinExistence type="inferred from homology"/>
<keyword evidence="3" id="KW-0378">Hydrolase</keyword>
<dbReference type="SUPFAM" id="SSF52799">
    <property type="entry name" value="(Phosphotyrosine protein) phosphatases II"/>
    <property type="match status" value="1"/>
</dbReference>
<dbReference type="AlphaFoldDB" id="A0A139AQD6"/>
<dbReference type="PRINTS" id="PR01908">
    <property type="entry name" value="ADSPHPHTASE"/>
</dbReference>
<evidence type="ECO:0000259" key="5">
    <source>
        <dbReference type="PROSITE" id="PS50054"/>
    </source>
</evidence>
<comment type="similarity">
    <text evidence="1">Belongs to the protein-tyrosine phosphatase family. Non-receptor class dual specificity subfamily.</text>
</comment>
<dbReference type="Pfam" id="PF00782">
    <property type="entry name" value="DSPc"/>
    <property type="match status" value="1"/>
</dbReference>
<feature type="domain" description="Tyrosine-protein phosphatase" evidence="5">
    <location>
        <begin position="19"/>
        <end position="169"/>
    </location>
</feature>
<dbReference type="GO" id="GO:0008330">
    <property type="term" value="F:protein tyrosine/threonine phosphatase activity"/>
    <property type="evidence" value="ECO:0007669"/>
    <property type="project" value="TreeGrafter"/>
</dbReference>